<accession>A0AAQ3QIM5</accession>
<reference evidence="2 3" key="1">
    <citation type="submission" date="2023-10" db="EMBL/GenBank/DDBJ databases">
        <title>Chromosome-scale genome assembly provides insights into flower coloration mechanisms of Canna indica.</title>
        <authorList>
            <person name="Li C."/>
        </authorList>
    </citation>
    <scope>NUCLEOTIDE SEQUENCE [LARGE SCALE GENOMIC DNA]</scope>
    <source>
        <tissue evidence="2">Flower</tissue>
    </source>
</reference>
<feature type="transmembrane region" description="Helical" evidence="1">
    <location>
        <begin position="59"/>
        <end position="78"/>
    </location>
</feature>
<dbReference type="PANTHER" id="PTHR46610:SF20">
    <property type="entry name" value="OS05G0181300 PROTEIN"/>
    <property type="match status" value="1"/>
</dbReference>
<proteinExistence type="predicted"/>
<feature type="transmembrane region" description="Helical" evidence="1">
    <location>
        <begin position="98"/>
        <end position="115"/>
    </location>
</feature>
<protein>
    <submittedName>
        <fullName evidence="2">Uncharacterized protein</fullName>
    </submittedName>
</protein>
<evidence type="ECO:0000313" key="3">
    <source>
        <dbReference type="Proteomes" id="UP001327560"/>
    </source>
</evidence>
<feature type="transmembrane region" description="Helical" evidence="1">
    <location>
        <begin position="34"/>
        <end position="53"/>
    </location>
</feature>
<dbReference type="Proteomes" id="UP001327560">
    <property type="component" value="Chromosome 7"/>
</dbReference>
<keyword evidence="3" id="KW-1185">Reference proteome</keyword>
<dbReference type="EMBL" id="CP136896">
    <property type="protein sequence ID" value="WOL14046.1"/>
    <property type="molecule type" value="Genomic_DNA"/>
</dbReference>
<name>A0AAQ3QIM5_9LILI</name>
<evidence type="ECO:0000256" key="1">
    <source>
        <dbReference type="SAM" id="Phobius"/>
    </source>
</evidence>
<dbReference type="PANTHER" id="PTHR46610">
    <property type="entry name" value="OS05G0181300 PROTEIN"/>
    <property type="match status" value="1"/>
</dbReference>
<dbReference type="InterPro" id="IPR045501">
    <property type="entry name" value="DUF6490"/>
</dbReference>
<dbReference type="Pfam" id="PF20100">
    <property type="entry name" value="DUF6490"/>
    <property type="match status" value="1"/>
</dbReference>
<keyword evidence="1" id="KW-0812">Transmembrane</keyword>
<gene>
    <name evidence="2" type="ORF">Cni_G22826</name>
</gene>
<feature type="transmembrane region" description="Helical" evidence="1">
    <location>
        <begin position="121"/>
        <end position="143"/>
    </location>
</feature>
<keyword evidence="1" id="KW-0472">Membrane</keyword>
<sequence>MAVAPKAVAPNREFRDITLPPQPRRERVVNEYRSCDLFVLVFILLNLSFNAYRSRHHRTSLAFVLFSYSDLLLLLFSVRRFEQLGDDRPEKKARLLKVAIWIQSTALTLGFSWRVAQVMPWGVAVAIWIMGGSVAVGGFYGLLL</sequence>
<evidence type="ECO:0000313" key="2">
    <source>
        <dbReference type="EMBL" id="WOL14046.1"/>
    </source>
</evidence>
<dbReference type="AlphaFoldDB" id="A0AAQ3QIM5"/>
<keyword evidence="1" id="KW-1133">Transmembrane helix</keyword>
<organism evidence="2 3">
    <name type="scientific">Canna indica</name>
    <name type="common">Indian-shot</name>
    <dbReference type="NCBI Taxonomy" id="4628"/>
    <lineage>
        <taxon>Eukaryota</taxon>
        <taxon>Viridiplantae</taxon>
        <taxon>Streptophyta</taxon>
        <taxon>Embryophyta</taxon>
        <taxon>Tracheophyta</taxon>
        <taxon>Spermatophyta</taxon>
        <taxon>Magnoliopsida</taxon>
        <taxon>Liliopsida</taxon>
        <taxon>Zingiberales</taxon>
        <taxon>Cannaceae</taxon>
        <taxon>Canna</taxon>
    </lineage>
</organism>